<reference evidence="8 9" key="1">
    <citation type="submission" date="2019-08" db="EMBL/GenBank/DDBJ databases">
        <title>In-depth cultivation of the pig gut microbiome towards novel bacterial diversity and tailored functional studies.</title>
        <authorList>
            <person name="Wylensek D."/>
            <person name="Hitch T.C.A."/>
            <person name="Clavel T."/>
        </authorList>
    </citation>
    <scope>NUCLEOTIDE SEQUENCE [LARGE SCALE GENOMIC DNA]</scope>
    <source>
        <strain evidence="8 9">WCA-383-APC-5B</strain>
    </source>
</reference>
<evidence type="ECO:0000256" key="3">
    <source>
        <dbReference type="ARBA" id="ARBA00022692"/>
    </source>
</evidence>
<dbReference type="InterPro" id="IPR051461">
    <property type="entry name" value="UPF0750_membrane"/>
</dbReference>
<accession>A0A7X2T2C2</accession>
<evidence type="ECO:0000256" key="6">
    <source>
        <dbReference type="SAM" id="Phobius"/>
    </source>
</evidence>
<dbReference type="InterPro" id="IPR019264">
    <property type="entry name" value="DUF2179"/>
</dbReference>
<feature type="transmembrane region" description="Helical" evidence="6">
    <location>
        <begin position="9"/>
        <end position="27"/>
    </location>
</feature>
<protein>
    <submittedName>
        <fullName evidence="8">YitT family protein</fullName>
    </submittedName>
</protein>
<dbReference type="Proteomes" id="UP000460287">
    <property type="component" value="Unassembled WGS sequence"/>
</dbReference>
<name>A0A7X2T2C2_9CLOT</name>
<gene>
    <name evidence="8" type="ORF">FYJ33_10255</name>
</gene>
<keyword evidence="3 6" id="KW-0812">Transmembrane</keyword>
<dbReference type="AlphaFoldDB" id="A0A7X2T2C2"/>
<keyword evidence="4 6" id="KW-1133">Transmembrane helix</keyword>
<evidence type="ECO:0000256" key="4">
    <source>
        <dbReference type="ARBA" id="ARBA00022989"/>
    </source>
</evidence>
<keyword evidence="5 6" id="KW-0472">Membrane</keyword>
<feature type="transmembrane region" description="Helical" evidence="6">
    <location>
        <begin position="107"/>
        <end position="128"/>
    </location>
</feature>
<evidence type="ECO:0000256" key="2">
    <source>
        <dbReference type="ARBA" id="ARBA00022475"/>
    </source>
</evidence>
<evidence type="ECO:0000256" key="1">
    <source>
        <dbReference type="ARBA" id="ARBA00004651"/>
    </source>
</evidence>
<evidence type="ECO:0000313" key="9">
    <source>
        <dbReference type="Proteomes" id="UP000460287"/>
    </source>
</evidence>
<evidence type="ECO:0000313" key="8">
    <source>
        <dbReference type="EMBL" id="MSR91773.1"/>
    </source>
</evidence>
<feature type="domain" description="DUF2179" evidence="7">
    <location>
        <begin position="221"/>
        <end position="275"/>
    </location>
</feature>
<evidence type="ECO:0000256" key="5">
    <source>
        <dbReference type="ARBA" id="ARBA00023136"/>
    </source>
</evidence>
<comment type="subcellular location">
    <subcellularLocation>
        <location evidence="1">Cell membrane</location>
        <topology evidence="1">Multi-pass membrane protein</topology>
    </subcellularLocation>
</comment>
<proteinExistence type="predicted"/>
<dbReference type="Gene3D" id="3.30.70.120">
    <property type="match status" value="1"/>
</dbReference>
<organism evidence="8 9">
    <name type="scientific">Inconstantimicrobium porci</name>
    <dbReference type="NCBI Taxonomy" id="2652291"/>
    <lineage>
        <taxon>Bacteria</taxon>
        <taxon>Bacillati</taxon>
        <taxon>Bacillota</taxon>
        <taxon>Clostridia</taxon>
        <taxon>Eubacteriales</taxon>
        <taxon>Clostridiaceae</taxon>
        <taxon>Inconstantimicrobium</taxon>
    </lineage>
</organism>
<dbReference type="Pfam" id="PF02588">
    <property type="entry name" value="YitT_membrane"/>
    <property type="match status" value="1"/>
</dbReference>
<dbReference type="CDD" id="cd16380">
    <property type="entry name" value="YitT_C"/>
    <property type="match status" value="1"/>
</dbReference>
<dbReference type="Pfam" id="PF10035">
    <property type="entry name" value="DUF2179"/>
    <property type="match status" value="1"/>
</dbReference>
<dbReference type="InterPro" id="IPR003740">
    <property type="entry name" value="YitT"/>
</dbReference>
<dbReference type="InterPro" id="IPR015867">
    <property type="entry name" value="N-reg_PII/ATP_PRibTrfase_C"/>
</dbReference>
<dbReference type="EMBL" id="VULX01000015">
    <property type="protein sequence ID" value="MSR91773.1"/>
    <property type="molecule type" value="Genomic_DNA"/>
</dbReference>
<evidence type="ECO:0000259" key="7">
    <source>
        <dbReference type="Pfam" id="PF10035"/>
    </source>
</evidence>
<keyword evidence="2" id="KW-1003">Cell membrane</keyword>
<dbReference type="RefSeq" id="WP_154531671.1">
    <property type="nucleotide sequence ID" value="NZ_JAQXTV010000006.1"/>
</dbReference>
<sequence>MGRKEIKEYIFITFGIILVALAFEYLLAPNNLAAGGVTGLAIVINHYFPFISNGMIVMIVNIVLFVVAFIVIGGNFGAKTIYASYGLSLVMWIIEKFFKPFALTSDLILATVFGTLVSAVGMAIVFNYNASTGGTDILAKILNKFFHIAIGKSLLIVDMIITLAAAVTFGLDIGLYALVSVIGLGITIDRLIEGINTVKEVKIVSVKGKEISEFIMNELGRGCTFLKGVGAYSNKDMMIVYAILGRNEFIRLREFLKEEDTNAFITVNEVHEVLGEGFMDLKAI</sequence>
<dbReference type="PANTHER" id="PTHR33545:SF9">
    <property type="entry name" value="UPF0750 MEMBRANE PROTEIN YITE"/>
    <property type="match status" value="1"/>
</dbReference>
<dbReference type="GO" id="GO:0005886">
    <property type="term" value="C:plasma membrane"/>
    <property type="evidence" value="ECO:0007669"/>
    <property type="project" value="UniProtKB-SubCell"/>
</dbReference>
<feature type="transmembrane region" description="Helical" evidence="6">
    <location>
        <begin position="173"/>
        <end position="192"/>
    </location>
</feature>
<comment type="caution">
    <text evidence="8">The sequence shown here is derived from an EMBL/GenBank/DDBJ whole genome shotgun (WGS) entry which is preliminary data.</text>
</comment>
<feature type="transmembrane region" description="Helical" evidence="6">
    <location>
        <begin position="47"/>
        <end position="72"/>
    </location>
</feature>
<dbReference type="PIRSF" id="PIRSF006483">
    <property type="entry name" value="Membrane_protein_YitT"/>
    <property type="match status" value="1"/>
</dbReference>
<dbReference type="PANTHER" id="PTHR33545">
    <property type="entry name" value="UPF0750 MEMBRANE PROTEIN YITT-RELATED"/>
    <property type="match status" value="1"/>
</dbReference>
<keyword evidence="9" id="KW-1185">Reference proteome</keyword>
<feature type="transmembrane region" description="Helical" evidence="6">
    <location>
        <begin position="149"/>
        <end position="167"/>
    </location>
</feature>